<keyword evidence="2" id="KW-1185">Reference proteome</keyword>
<protein>
    <submittedName>
        <fullName evidence="1">Uncharacterized protein</fullName>
    </submittedName>
</protein>
<comment type="caution">
    <text evidence="1">The sequence shown here is derived from an EMBL/GenBank/DDBJ whole genome shotgun (WGS) entry which is preliminary data.</text>
</comment>
<organism evidence="1 2">
    <name type="scientific">Dissostichus mawsoni</name>
    <name type="common">Antarctic cod</name>
    <dbReference type="NCBI Taxonomy" id="36200"/>
    <lineage>
        <taxon>Eukaryota</taxon>
        <taxon>Metazoa</taxon>
        <taxon>Chordata</taxon>
        <taxon>Craniata</taxon>
        <taxon>Vertebrata</taxon>
        <taxon>Euteleostomi</taxon>
        <taxon>Actinopterygii</taxon>
        <taxon>Neopterygii</taxon>
        <taxon>Teleostei</taxon>
        <taxon>Neoteleostei</taxon>
        <taxon>Acanthomorphata</taxon>
        <taxon>Eupercaria</taxon>
        <taxon>Perciformes</taxon>
        <taxon>Notothenioidei</taxon>
        <taxon>Nototheniidae</taxon>
        <taxon>Dissostichus</taxon>
    </lineage>
</organism>
<gene>
    <name evidence="1" type="ORF">F7725_027777</name>
</gene>
<reference evidence="1 2" key="1">
    <citation type="submission" date="2020-03" db="EMBL/GenBank/DDBJ databases">
        <title>Dissostichus mawsoni Genome sequencing and assembly.</title>
        <authorList>
            <person name="Park H."/>
        </authorList>
    </citation>
    <scope>NUCLEOTIDE SEQUENCE [LARGE SCALE GENOMIC DNA]</scope>
    <source>
        <strain evidence="1">DM0001</strain>
        <tissue evidence="1">Muscle</tissue>
    </source>
</reference>
<accession>A0A7J5XEU9</accession>
<dbReference type="Proteomes" id="UP000518266">
    <property type="component" value="Unassembled WGS sequence"/>
</dbReference>
<dbReference type="AlphaFoldDB" id="A0A7J5XEU9"/>
<evidence type="ECO:0000313" key="2">
    <source>
        <dbReference type="Proteomes" id="UP000518266"/>
    </source>
</evidence>
<dbReference type="EMBL" id="JAAKFY010000025">
    <property type="protein sequence ID" value="KAF3835219.1"/>
    <property type="molecule type" value="Genomic_DNA"/>
</dbReference>
<evidence type="ECO:0000313" key="1">
    <source>
        <dbReference type="EMBL" id="KAF3835219.1"/>
    </source>
</evidence>
<sequence>MPIRRLASAASRRGGEEGAVTMEERYLSGNIRLPVTSSPQVVIEVRATEMVQDQQQQEEALEQCEGLWLSILSPPPPFLASAQTCSVT</sequence>
<proteinExistence type="predicted"/>
<name>A0A7J5XEU9_DISMA</name>